<evidence type="ECO:0000259" key="3">
    <source>
        <dbReference type="PROSITE" id="PS51253"/>
    </source>
</evidence>
<dbReference type="SUPFAM" id="SSF46689">
    <property type="entry name" value="Homeodomain-like"/>
    <property type="match status" value="1"/>
</dbReference>
<keyword evidence="1" id="KW-0238">DNA-binding</keyword>
<feature type="non-terminal residue" evidence="4">
    <location>
        <position position="431"/>
    </location>
</feature>
<evidence type="ECO:0000313" key="5">
    <source>
        <dbReference type="Proteomes" id="UP000243579"/>
    </source>
</evidence>
<dbReference type="SMART" id="SM00674">
    <property type="entry name" value="CENPB"/>
    <property type="match status" value="1"/>
</dbReference>
<feature type="region of interest" description="Disordered" evidence="2">
    <location>
        <begin position="1"/>
        <end position="23"/>
    </location>
</feature>
<dbReference type="EMBL" id="JNBR01001228">
    <property type="protein sequence ID" value="OQR88538.1"/>
    <property type="molecule type" value="Genomic_DNA"/>
</dbReference>
<dbReference type="Proteomes" id="UP000243579">
    <property type="component" value="Unassembled WGS sequence"/>
</dbReference>
<reference evidence="4 5" key="1">
    <citation type="journal article" date="2014" name="Genome Biol. Evol.">
        <title>The secreted proteins of Achlya hypogyna and Thraustotheca clavata identify the ancestral oomycete secretome and reveal gene acquisitions by horizontal gene transfer.</title>
        <authorList>
            <person name="Misner I."/>
            <person name="Blouin N."/>
            <person name="Leonard G."/>
            <person name="Richards T.A."/>
            <person name="Lane C.E."/>
        </authorList>
    </citation>
    <scope>NUCLEOTIDE SEQUENCE [LARGE SCALE GENOMIC DNA]</scope>
    <source>
        <strain evidence="4 5">ATCC 48635</strain>
    </source>
</reference>
<accession>A0A1V9YS45</accession>
<dbReference type="Pfam" id="PF03184">
    <property type="entry name" value="DDE_1"/>
    <property type="match status" value="1"/>
</dbReference>
<keyword evidence="5" id="KW-1185">Reference proteome</keyword>
<dbReference type="AlphaFoldDB" id="A0A1V9YS45"/>
<evidence type="ECO:0000256" key="2">
    <source>
        <dbReference type="SAM" id="MobiDB-lite"/>
    </source>
</evidence>
<dbReference type="PANTHER" id="PTHR19303:SF73">
    <property type="entry name" value="PROTEIN PDC2"/>
    <property type="match status" value="1"/>
</dbReference>
<dbReference type="Gene3D" id="1.10.10.60">
    <property type="entry name" value="Homeodomain-like"/>
    <property type="match status" value="1"/>
</dbReference>
<proteinExistence type="predicted"/>
<organism evidence="4 5">
    <name type="scientific">Achlya hypogyna</name>
    <name type="common">Oomycete</name>
    <name type="synonym">Protoachlya hypogyna</name>
    <dbReference type="NCBI Taxonomy" id="1202772"/>
    <lineage>
        <taxon>Eukaryota</taxon>
        <taxon>Sar</taxon>
        <taxon>Stramenopiles</taxon>
        <taxon>Oomycota</taxon>
        <taxon>Saprolegniomycetes</taxon>
        <taxon>Saprolegniales</taxon>
        <taxon>Achlyaceae</taxon>
        <taxon>Achlya</taxon>
    </lineage>
</organism>
<evidence type="ECO:0000313" key="4">
    <source>
        <dbReference type="EMBL" id="OQR88538.1"/>
    </source>
</evidence>
<feature type="domain" description="HTH CENPB-type" evidence="3">
    <location>
        <begin position="88"/>
        <end position="163"/>
    </location>
</feature>
<evidence type="ECO:0000256" key="1">
    <source>
        <dbReference type="ARBA" id="ARBA00023125"/>
    </source>
</evidence>
<dbReference type="InterPro" id="IPR050863">
    <property type="entry name" value="CenT-Element_Derived"/>
</dbReference>
<dbReference type="Pfam" id="PF03221">
    <property type="entry name" value="HTH_Tnp_Tc5"/>
    <property type="match status" value="1"/>
</dbReference>
<dbReference type="InterPro" id="IPR006600">
    <property type="entry name" value="HTH_CenpB_DNA-bd_dom"/>
</dbReference>
<gene>
    <name evidence="4" type="ORF">ACHHYP_06762</name>
</gene>
<dbReference type="OrthoDB" id="117248at2759"/>
<name>A0A1V9YS45_ACHHY</name>
<dbReference type="GO" id="GO:0003677">
    <property type="term" value="F:DNA binding"/>
    <property type="evidence" value="ECO:0007669"/>
    <property type="project" value="UniProtKB-KW"/>
</dbReference>
<dbReference type="PROSITE" id="PS51253">
    <property type="entry name" value="HTH_CENPB"/>
    <property type="match status" value="1"/>
</dbReference>
<sequence>MTKKARKKATPKSRAESTSKATRKHAAINIYDRLQILDYHHESGGNQTRTARHFRANGFPTLDQATISRIVRDEAKWRDLGKTDAFLQVVRVRSVRHPQFDQALSIWVDQMEAAQFNGLTDNAIRSVARHVYTKLNVPDDERTCLSEGWLDSFKARNGLRMHRFHGEAASISPEDVDRERARLQVLLTSAFDNGYGINDIYNFDETSLFYASVPDRGLAREARSGGKQSKTRITLALGANATGTDKLPPHFIGHAKKPRCFSAPPQYIGYDYASSEKAWMTGDIFRSWMLRLQATMADQQRMIILFVDNFSGHKSDPEATPNVRLEFFRANLTAHVQPCDAGIIRAFKALYRKEFLSSVVTDLYDGLVKDDFFKINQKMAMDFAITAWGKLTTATVINSWGHTEILPGPKRATFDPATEMDELGAAMKMLA</sequence>
<dbReference type="GO" id="GO:0005634">
    <property type="term" value="C:nucleus"/>
    <property type="evidence" value="ECO:0007669"/>
    <property type="project" value="TreeGrafter"/>
</dbReference>
<dbReference type="PANTHER" id="PTHR19303">
    <property type="entry name" value="TRANSPOSON"/>
    <property type="match status" value="1"/>
</dbReference>
<feature type="compositionally biased region" description="Basic residues" evidence="2">
    <location>
        <begin position="1"/>
        <end position="11"/>
    </location>
</feature>
<comment type="caution">
    <text evidence="4">The sequence shown here is derived from an EMBL/GenBank/DDBJ whole genome shotgun (WGS) entry which is preliminary data.</text>
</comment>
<dbReference type="InterPro" id="IPR004875">
    <property type="entry name" value="DDE_SF_endonuclease_dom"/>
</dbReference>
<dbReference type="STRING" id="1202772.A0A1V9YS45"/>
<dbReference type="InterPro" id="IPR009057">
    <property type="entry name" value="Homeodomain-like_sf"/>
</dbReference>
<protein>
    <recommendedName>
        <fullName evidence="3">HTH CENPB-type domain-containing protein</fullName>
    </recommendedName>
</protein>